<dbReference type="EMBL" id="OW240912">
    <property type="protein sequence ID" value="CAH2220474.1"/>
    <property type="molecule type" value="Genomic_DNA"/>
</dbReference>
<reference evidence="1" key="1">
    <citation type="submission" date="2022-03" db="EMBL/GenBank/DDBJ databases">
        <authorList>
            <person name="Alioto T."/>
            <person name="Alioto T."/>
            <person name="Gomez Garrido J."/>
        </authorList>
    </citation>
    <scope>NUCLEOTIDE SEQUENCE</scope>
</reference>
<organism evidence="1 2">
    <name type="scientific">Pelobates cultripes</name>
    <name type="common">Western spadefoot toad</name>
    <dbReference type="NCBI Taxonomy" id="61616"/>
    <lineage>
        <taxon>Eukaryota</taxon>
        <taxon>Metazoa</taxon>
        <taxon>Chordata</taxon>
        <taxon>Craniata</taxon>
        <taxon>Vertebrata</taxon>
        <taxon>Euteleostomi</taxon>
        <taxon>Amphibia</taxon>
        <taxon>Batrachia</taxon>
        <taxon>Anura</taxon>
        <taxon>Pelobatoidea</taxon>
        <taxon>Pelobatidae</taxon>
        <taxon>Pelobates</taxon>
    </lineage>
</organism>
<sequence length="78" mass="8971">MGTSSDSENITKNYLLQALDALSQKLITTWYYSMDYLRKDVQELGKRTSHIESKMDDYATAHPQLLHGQTSLPLFLFT</sequence>
<accession>A0AAD1VKA8</accession>
<evidence type="ECO:0000313" key="2">
    <source>
        <dbReference type="Proteomes" id="UP001295444"/>
    </source>
</evidence>
<gene>
    <name evidence="1" type="ORF">PECUL_23A059360</name>
</gene>
<protein>
    <submittedName>
        <fullName evidence="1">Uncharacterized protein</fullName>
    </submittedName>
</protein>
<dbReference type="AlphaFoldDB" id="A0AAD1VKA8"/>
<dbReference type="Proteomes" id="UP001295444">
    <property type="component" value="Chromosome 01"/>
</dbReference>
<evidence type="ECO:0000313" key="1">
    <source>
        <dbReference type="EMBL" id="CAH2220474.1"/>
    </source>
</evidence>
<proteinExistence type="predicted"/>
<name>A0AAD1VKA8_PELCU</name>
<keyword evidence="2" id="KW-1185">Reference proteome</keyword>